<accession>A0A1U9YVZ3</accession>
<proteinExistence type="predicted"/>
<keyword evidence="2 4" id="KW-0238">DNA-binding</keyword>
<sequence>MKAKAEPRRRRSPKGESRRQEILDAATKLFSHGGFHTASLADIADAVGLTQAGLLHYFPSKAELLLAVLRQREERVLVDETADAANKGIAYAEAFVETLRRNEKNPVMVQLFAILSHEAIFTDHPAHPWFRERYAAVVIKATDQLAATIDETKLPPGTTVESIARLMIAAADGLRLQWLLDPKALERPKVMNEFFALLAPYIKKPD</sequence>
<evidence type="ECO:0000313" key="6">
    <source>
        <dbReference type="EMBL" id="AQZ49601.1"/>
    </source>
</evidence>
<name>A0A1U9YVZ3_9HYPH</name>
<organism evidence="6 7">
    <name type="scientific">Martelella mediterranea DSM 17316</name>
    <dbReference type="NCBI Taxonomy" id="1122214"/>
    <lineage>
        <taxon>Bacteria</taxon>
        <taxon>Pseudomonadati</taxon>
        <taxon>Pseudomonadota</taxon>
        <taxon>Alphaproteobacteria</taxon>
        <taxon>Hyphomicrobiales</taxon>
        <taxon>Aurantimonadaceae</taxon>
        <taxon>Martelella</taxon>
    </lineage>
</organism>
<dbReference type="PANTHER" id="PTHR30055">
    <property type="entry name" value="HTH-TYPE TRANSCRIPTIONAL REGULATOR RUTR"/>
    <property type="match status" value="1"/>
</dbReference>
<dbReference type="PRINTS" id="PR00455">
    <property type="entry name" value="HTHTETR"/>
</dbReference>
<evidence type="ECO:0000313" key="7">
    <source>
        <dbReference type="Proteomes" id="UP000191135"/>
    </source>
</evidence>
<dbReference type="InterPro" id="IPR001647">
    <property type="entry name" value="HTH_TetR"/>
</dbReference>
<dbReference type="Proteomes" id="UP000191135">
    <property type="component" value="Chromosome"/>
</dbReference>
<dbReference type="InterPro" id="IPR009057">
    <property type="entry name" value="Homeodomain-like_sf"/>
</dbReference>
<dbReference type="STRING" id="1122214.Mame_00218"/>
<dbReference type="PROSITE" id="PS50977">
    <property type="entry name" value="HTH_TETR_2"/>
    <property type="match status" value="1"/>
</dbReference>
<evidence type="ECO:0000256" key="4">
    <source>
        <dbReference type="PROSITE-ProRule" id="PRU00335"/>
    </source>
</evidence>
<keyword evidence="7" id="KW-1185">Reference proteome</keyword>
<dbReference type="GO" id="GO:0000976">
    <property type="term" value="F:transcription cis-regulatory region binding"/>
    <property type="evidence" value="ECO:0007669"/>
    <property type="project" value="TreeGrafter"/>
</dbReference>
<dbReference type="SUPFAM" id="SSF48498">
    <property type="entry name" value="Tetracyclin repressor-like, C-terminal domain"/>
    <property type="match status" value="1"/>
</dbReference>
<dbReference type="InterPro" id="IPR050109">
    <property type="entry name" value="HTH-type_TetR-like_transc_reg"/>
</dbReference>
<dbReference type="OrthoDB" id="5293556at2"/>
<protein>
    <submittedName>
        <fullName evidence="6">Rut operon repressor</fullName>
    </submittedName>
</protein>
<dbReference type="InterPro" id="IPR036271">
    <property type="entry name" value="Tet_transcr_reg_TetR-rel_C_sf"/>
</dbReference>
<gene>
    <name evidence="6" type="primary">rutR_1</name>
    <name evidence="6" type="ORF">Mame_00218</name>
</gene>
<dbReference type="SUPFAM" id="SSF46689">
    <property type="entry name" value="Homeodomain-like"/>
    <property type="match status" value="1"/>
</dbReference>
<feature type="domain" description="HTH tetR-type" evidence="5">
    <location>
        <begin position="16"/>
        <end position="76"/>
    </location>
</feature>
<evidence type="ECO:0000256" key="3">
    <source>
        <dbReference type="ARBA" id="ARBA00023163"/>
    </source>
</evidence>
<feature type="DNA-binding region" description="H-T-H motif" evidence="4">
    <location>
        <begin position="39"/>
        <end position="58"/>
    </location>
</feature>
<evidence type="ECO:0000259" key="5">
    <source>
        <dbReference type="PROSITE" id="PS50977"/>
    </source>
</evidence>
<dbReference type="RefSeq" id="WP_018063347.1">
    <property type="nucleotide sequence ID" value="NZ_AQWH01000003.1"/>
</dbReference>
<keyword evidence="3" id="KW-0804">Transcription</keyword>
<dbReference type="EMBL" id="CP020330">
    <property type="protein sequence ID" value="AQZ49601.1"/>
    <property type="molecule type" value="Genomic_DNA"/>
</dbReference>
<dbReference type="Gene3D" id="1.10.357.10">
    <property type="entry name" value="Tetracycline Repressor, domain 2"/>
    <property type="match status" value="1"/>
</dbReference>
<dbReference type="AlphaFoldDB" id="A0A1U9YVZ3"/>
<reference evidence="6 7" key="1">
    <citation type="submission" date="2017-03" db="EMBL/GenBank/DDBJ databases">
        <title>Foreign affairs: Plasmid Transfer between Roseobacters and Rhizobia.</title>
        <authorList>
            <person name="Bartling P."/>
            <person name="Bunk B."/>
            <person name="Overmann J."/>
            <person name="Brinkmann H."/>
            <person name="Petersen J."/>
        </authorList>
    </citation>
    <scope>NUCLEOTIDE SEQUENCE [LARGE SCALE GENOMIC DNA]</scope>
    <source>
        <strain evidence="6 7">MACL11</strain>
    </source>
</reference>
<dbReference type="GO" id="GO:0003700">
    <property type="term" value="F:DNA-binding transcription factor activity"/>
    <property type="evidence" value="ECO:0007669"/>
    <property type="project" value="TreeGrafter"/>
</dbReference>
<evidence type="ECO:0000256" key="2">
    <source>
        <dbReference type="ARBA" id="ARBA00023125"/>
    </source>
</evidence>
<dbReference type="Pfam" id="PF00440">
    <property type="entry name" value="TetR_N"/>
    <property type="match status" value="1"/>
</dbReference>
<dbReference type="KEGG" id="mmed:Mame_00218"/>
<keyword evidence="1" id="KW-0805">Transcription regulation</keyword>
<dbReference type="eggNOG" id="COG1309">
    <property type="taxonomic scope" value="Bacteria"/>
</dbReference>
<evidence type="ECO:0000256" key="1">
    <source>
        <dbReference type="ARBA" id="ARBA00023015"/>
    </source>
</evidence>
<dbReference type="PANTHER" id="PTHR30055:SF234">
    <property type="entry name" value="HTH-TYPE TRANSCRIPTIONAL REGULATOR BETI"/>
    <property type="match status" value="1"/>
</dbReference>